<dbReference type="SUPFAM" id="SSF103481">
    <property type="entry name" value="Multidrug resistance efflux transporter EmrE"/>
    <property type="match status" value="1"/>
</dbReference>
<name>A0A7W9TX21_9BURK</name>
<evidence type="ECO:0000256" key="5">
    <source>
        <dbReference type="ARBA" id="ARBA00022556"/>
    </source>
</evidence>
<reference evidence="13 14" key="1">
    <citation type="submission" date="2020-08" db="EMBL/GenBank/DDBJ databases">
        <title>Above-ground endophytic microbial communities from plants in different locations in the United States.</title>
        <authorList>
            <person name="Frank C."/>
        </authorList>
    </citation>
    <scope>NUCLEOTIDE SEQUENCE [LARGE SCALE GENOMIC DNA]</scope>
    <source>
        <strain evidence="13 14">WP4_2_2</strain>
    </source>
</reference>
<dbReference type="Gene3D" id="1.10.3730.20">
    <property type="match status" value="1"/>
</dbReference>
<dbReference type="AlphaFoldDB" id="A0A7W9TX21"/>
<evidence type="ECO:0000259" key="12">
    <source>
        <dbReference type="Pfam" id="PF00892"/>
    </source>
</evidence>
<sequence>MKKTGATDMVVLTLILLGVLMSAAAQVMLKVGMSAPDAQVALGRGEILRLAMSLSHSPWLIGGLVTYGLSVVIWLVVLSRVDVSYAYPFVALGMVVTTFSGHYLLGESLPAMRLVGVAVIVIGVALLALSYPKTHSGHVRRVASGVSTNGGPAAAERKPDAAIASLTAGRPSAHPD</sequence>
<dbReference type="GO" id="GO:0009245">
    <property type="term" value="P:lipid A biosynthetic process"/>
    <property type="evidence" value="ECO:0007669"/>
    <property type="project" value="UniProtKB-KW"/>
</dbReference>
<dbReference type="RefSeq" id="WP_183724549.1">
    <property type="nucleotide sequence ID" value="NZ_JACHBW010000007.1"/>
</dbReference>
<dbReference type="Pfam" id="PF00892">
    <property type="entry name" value="EamA"/>
    <property type="match status" value="1"/>
</dbReference>
<dbReference type="GO" id="GO:0022857">
    <property type="term" value="F:transmembrane transporter activity"/>
    <property type="evidence" value="ECO:0007669"/>
    <property type="project" value="InterPro"/>
</dbReference>
<evidence type="ECO:0000313" key="14">
    <source>
        <dbReference type="Proteomes" id="UP000571554"/>
    </source>
</evidence>
<dbReference type="PANTHER" id="PTHR30561:SF9">
    <property type="entry name" value="4-AMINO-4-DEOXY-L-ARABINOSE-PHOSPHOUNDECAPRENOL FLIPPASE SUBUNIT ARNF-RELATED"/>
    <property type="match status" value="1"/>
</dbReference>
<keyword evidence="9" id="KW-0443">Lipid metabolism</keyword>
<evidence type="ECO:0000256" key="7">
    <source>
        <dbReference type="ARBA" id="ARBA00022985"/>
    </source>
</evidence>
<keyword evidence="5" id="KW-0441">Lipid A biosynthesis</keyword>
<dbReference type="PANTHER" id="PTHR30561">
    <property type="entry name" value="SMR FAMILY PROTON-DEPENDENT DRUG EFFLUX TRANSPORTER SUGE"/>
    <property type="match status" value="1"/>
</dbReference>
<comment type="subcellular location">
    <subcellularLocation>
        <location evidence="1">Cell membrane</location>
        <topology evidence="1">Multi-pass membrane protein</topology>
    </subcellularLocation>
</comment>
<evidence type="ECO:0000256" key="4">
    <source>
        <dbReference type="ARBA" id="ARBA00022519"/>
    </source>
</evidence>
<keyword evidence="7" id="KW-0448">Lipopolysaccharide biosynthesis</keyword>
<evidence type="ECO:0000256" key="1">
    <source>
        <dbReference type="ARBA" id="ARBA00004651"/>
    </source>
</evidence>
<dbReference type="GO" id="GO:0009103">
    <property type="term" value="P:lipopolysaccharide biosynthetic process"/>
    <property type="evidence" value="ECO:0007669"/>
    <property type="project" value="UniProtKB-KW"/>
</dbReference>
<dbReference type="InterPro" id="IPR000390">
    <property type="entry name" value="Small_drug/metabolite_transptr"/>
</dbReference>
<dbReference type="EMBL" id="JACHBW010000007">
    <property type="protein sequence ID" value="MBB6103008.1"/>
    <property type="molecule type" value="Genomic_DNA"/>
</dbReference>
<proteinExistence type="predicted"/>
<evidence type="ECO:0000256" key="9">
    <source>
        <dbReference type="ARBA" id="ARBA00023098"/>
    </source>
</evidence>
<keyword evidence="14" id="KW-1185">Reference proteome</keyword>
<dbReference type="InterPro" id="IPR037185">
    <property type="entry name" value="EmrE-like"/>
</dbReference>
<comment type="caution">
    <text evidence="13">The sequence shown here is derived from an EMBL/GenBank/DDBJ whole genome shotgun (WGS) entry which is preliminary data.</text>
</comment>
<keyword evidence="10 11" id="KW-0472">Membrane</keyword>
<feature type="domain" description="EamA" evidence="12">
    <location>
        <begin position="60"/>
        <end position="128"/>
    </location>
</feature>
<feature type="transmembrane region" description="Helical" evidence="11">
    <location>
        <begin position="59"/>
        <end position="78"/>
    </location>
</feature>
<evidence type="ECO:0000256" key="2">
    <source>
        <dbReference type="ARBA" id="ARBA00022475"/>
    </source>
</evidence>
<evidence type="ECO:0000256" key="8">
    <source>
        <dbReference type="ARBA" id="ARBA00022989"/>
    </source>
</evidence>
<organism evidence="13 14">
    <name type="scientific">Paraburkholderia bannensis</name>
    <dbReference type="NCBI Taxonomy" id="765414"/>
    <lineage>
        <taxon>Bacteria</taxon>
        <taxon>Pseudomonadati</taxon>
        <taxon>Pseudomonadota</taxon>
        <taxon>Betaproteobacteria</taxon>
        <taxon>Burkholderiales</taxon>
        <taxon>Burkholderiaceae</taxon>
        <taxon>Paraburkholderia</taxon>
    </lineage>
</organism>
<dbReference type="GO" id="GO:0005886">
    <property type="term" value="C:plasma membrane"/>
    <property type="evidence" value="ECO:0007669"/>
    <property type="project" value="UniProtKB-SubCell"/>
</dbReference>
<dbReference type="InterPro" id="IPR000620">
    <property type="entry name" value="EamA_dom"/>
</dbReference>
<keyword evidence="8 11" id="KW-1133">Transmembrane helix</keyword>
<feature type="transmembrane region" description="Helical" evidence="11">
    <location>
        <begin position="111"/>
        <end position="131"/>
    </location>
</feature>
<accession>A0A7W9TX21</accession>
<keyword evidence="2" id="KW-1003">Cell membrane</keyword>
<protein>
    <submittedName>
        <fullName evidence="13">Multidrug transporter EmrE-like cation transporter</fullName>
    </submittedName>
</protein>
<evidence type="ECO:0000256" key="3">
    <source>
        <dbReference type="ARBA" id="ARBA00022516"/>
    </source>
</evidence>
<evidence type="ECO:0000256" key="6">
    <source>
        <dbReference type="ARBA" id="ARBA00022692"/>
    </source>
</evidence>
<dbReference type="Proteomes" id="UP000571554">
    <property type="component" value="Unassembled WGS sequence"/>
</dbReference>
<keyword evidence="6 11" id="KW-0812">Transmembrane</keyword>
<keyword evidence="3" id="KW-0444">Lipid biosynthesis</keyword>
<evidence type="ECO:0000313" key="13">
    <source>
        <dbReference type="EMBL" id="MBB6103008.1"/>
    </source>
</evidence>
<feature type="transmembrane region" description="Helical" evidence="11">
    <location>
        <begin position="85"/>
        <end position="105"/>
    </location>
</feature>
<evidence type="ECO:0000256" key="10">
    <source>
        <dbReference type="ARBA" id="ARBA00023136"/>
    </source>
</evidence>
<keyword evidence="4" id="KW-0997">Cell inner membrane</keyword>
<evidence type="ECO:0000256" key="11">
    <source>
        <dbReference type="SAM" id="Phobius"/>
    </source>
</evidence>
<gene>
    <name evidence="13" type="ORF">F4827_002861</name>
</gene>